<dbReference type="EMBL" id="CAJPIN010017159">
    <property type="protein sequence ID" value="CAG2061761.1"/>
    <property type="molecule type" value="Genomic_DNA"/>
</dbReference>
<organism evidence="1 2">
    <name type="scientific">Timema podura</name>
    <name type="common">Walking stick</name>
    <dbReference type="NCBI Taxonomy" id="61482"/>
    <lineage>
        <taxon>Eukaryota</taxon>
        <taxon>Metazoa</taxon>
        <taxon>Ecdysozoa</taxon>
        <taxon>Arthropoda</taxon>
        <taxon>Hexapoda</taxon>
        <taxon>Insecta</taxon>
        <taxon>Pterygota</taxon>
        <taxon>Neoptera</taxon>
        <taxon>Polyneoptera</taxon>
        <taxon>Phasmatodea</taxon>
        <taxon>Timematodea</taxon>
        <taxon>Timematoidea</taxon>
        <taxon>Timematidae</taxon>
        <taxon>Timema</taxon>
    </lineage>
</organism>
<dbReference type="Proteomes" id="UP001153148">
    <property type="component" value="Unassembled WGS sequence"/>
</dbReference>
<gene>
    <name evidence="1" type="ORF">TPAB3V08_LOCUS8714</name>
</gene>
<sequence length="172" mass="19353">MSPASGNITPADSHDTITCLRDLDQAESYTTSESDLGAWLSDLRELIRKSNQLYIEDLMKELRSENPQAPSRRYELPLFAGRRKSLSRILSQDGLTCRETVEKVLEPGTGPSFGYTSLAIQVRAQFPLWQWPLDLEPLGSLLNHLQITEDDDPEEKTAEYLEDLLHLGYGGS</sequence>
<evidence type="ECO:0000313" key="1">
    <source>
        <dbReference type="EMBL" id="CAG2061761.1"/>
    </source>
</evidence>
<keyword evidence="2" id="KW-1185">Reference proteome</keyword>
<accession>A0ABN7P5T7</accession>
<proteinExistence type="predicted"/>
<reference evidence="1" key="1">
    <citation type="submission" date="2021-03" db="EMBL/GenBank/DDBJ databases">
        <authorList>
            <person name="Tran Van P."/>
        </authorList>
    </citation>
    <scope>NUCLEOTIDE SEQUENCE</scope>
</reference>
<protein>
    <submittedName>
        <fullName evidence="1">Uncharacterized protein</fullName>
    </submittedName>
</protein>
<evidence type="ECO:0000313" key="2">
    <source>
        <dbReference type="Proteomes" id="UP001153148"/>
    </source>
</evidence>
<comment type="caution">
    <text evidence="1">The sequence shown here is derived from an EMBL/GenBank/DDBJ whole genome shotgun (WGS) entry which is preliminary data.</text>
</comment>
<name>A0ABN7P5T7_TIMPD</name>